<feature type="transmembrane region" description="Helical" evidence="1">
    <location>
        <begin position="382"/>
        <end position="403"/>
    </location>
</feature>
<dbReference type="EMBL" id="MEVN01000041">
    <property type="protein sequence ID" value="OGC56293.1"/>
    <property type="molecule type" value="Genomic_DNA"/>
</dbReference>
<sequence>MLGWHNTIRNIKIQMEKIKTLLSKNYPVFVILLFIAIVYSKNLMFWSNKQTFVFGDTAIYSLNIAGFAKNIDTIFSFKNNYLFWNPNYLSVGIPTLSVVDSGVLYPPNIIIATSAYVLNNVFLAFPLHLISILLHLLFGAYFVYKLLNKHWNMEKPYALVGALLWTYIGYNTEFMAASAIMESASYLPVCLYFKLENVHRDTRKSYFLYFLFLTLSFLVGYPMIPLIIIAFCFFFIILFKKNSFKLNLKKELIGLFLIVFPIISPLYITSALNVSKSIRSNKLTLESFMQNPAKVSNIIESFVSRNTPFNTESKTNIVYLSFSLVGILIFIQAVDKKSVFKNRYNIIILILGIIGLLLCVGKYGILSYVLYIIPGASFFRRLSVFSLIPLFVFCLLIPQFLILNINTKKFNPLLIILTTLSIAVMMPIFIQGLIHKNFPTSFWGLAVSICILLLFDLSLITGKKNTKIMLYLIILTLLFEAKVNVESKFYLNSKTNPANVFKPNEVINYIKKNISPMQRVDLLQTPYSYSTNFLNIEQTQGYISLASSYGAEINERLTSELGKQKNIRDVVGLKYIIKKGNDLEETEESIVFNVKQISYNYISLAWENDLVATKYNVYIRKDPLPRLYIASQIEFEKQNKELLFKLTDEIDPKKVFVDRNYNKNASISKEGDLNILSYYRNYIKASVTSKGRVFIANSTAFYSGWLVKIDGKLQKPVQTNWFMMGTFVPKGNHIIEFIYIPYGVIFGLIYIFISALIWIFILLNQKIRVDNQK</sequence>
<evidence type="ECO:0000313" key="3">
    <source>
        <dbReference type="Proteomes" id="UP000177763"/>
    </source>
</evidence>
<feature type="transmembrane region" description="Helical" evidence="1">
    <location>
        <begin position="410"/>
        <end position="430"/>
    </location>
</feature>
<name>A0A1F4VHQ7_UNCKA</name>
<gene>
    <name evidence="2" type="ORF">A3H26_02705</name>
</gene>
<accession>A0A1F4VHQ7</accession>
<feature type="transmembrane region" description="Helical" evidence="1">
    <location>
        <begin position="346"/>
        <end position="370"/>
    </location>
</feature>
<dbReference type="InterPro" id="IPR018580">
    <property type="entry name" value="Uncharacterised_YfhO"/>
</dbReference>
<dbReference type="STRING" id="1802630.A3H26_02705"/>
<feature type="transmembrane region" description="Helical" evidence="1">
    <location>
        <begin position="317"/>
        <end position="334"/>
    </location>
</feature>
<feature type="transmembrane region" description="Helical" evidence="1">
    <location>
        <begin position="123"/>
        <end position="144"/>
    </location>
</feature>
<dbReference type="Pfam" id="PF09586">
    <property type="entry name" value="YfhO"/>
    <property type="match status" value="1"/>
</dbReference>
<feature type="transmembrane region" description="Helical" evidence="1">
    <location>
        <begin position="21"/>
        <end position="39"/>
    </location>
</feature>
<feature type="transmembrane region" description="Helical" evidence="1">
    <location>
        <begin position="206"/>
        <end position="239"/>
    </location>
</feature>
<organism evidence="2 3">
    <name type="scientific">candidate division WWE3 bacterium RIFCSPLOWO2_12_FULL_36_10</name>
    <dbReference type="NCBI Taxonomy" id="1802630"/>
    <lineage>
        <taxon>Bacteria</taxon>
        <taxon>Katanobacteria</taxon>
    </lineage>
</organism>
<feature type="transmembrane region" description="Helical" evidence="1">
    <location>
        <begin position="739"/>
        <end position="763"/>
    </location>
</feature>
<feature type="transmembrane region" description="Helical" evidence="1">
    <location>
        <begin position="251"/>
        <end position="268"/>
    </location>
</feature>
<evidence type="ECO:0000313" key="2">
    <source>
        <dbReference type="EMBL" id="OGC56293.1"/>
    </source>
</evidence>
<reference evidence="2 3" key="1">
    <citation type="journal article" date="2016" name="Nat. Commun.">
        <title>Thousands of microbial genomes shed light on interconnected biogeochemical processes in an aquifer system.</title>
        <authorList>
            <person name="Anantharaman K."/>
            <person name="Brown C.T."/>
            <person name="Hug L.A."/>
            <person name="Sharon I."/>
            <person name="Castelle C.J."/>
            <person name="Probst A.J."/>
            <person name="Thomas B.C."/>
            <person name="Singh A."/>
            <person name="Wilkins M.J."/>
            <person name="Karaoz U."/>
            <person name="Brodie E.L."/>
            <person name="Williams K.H."/>
            <person name="Hubbard S.S."/>
            <person name="Banfield J.F."/>
        </authorList>
    </citation>
    <scope>NUCLEOTIDE SEQUENCE [LARGE SCALE GENOMIC DNA]</scope>
</reference>
<keyword evidence="1" id="KW-0812">Transmembrane</keyword>
<keyword evidence="1" id="KW-1133">Transmembrane helix</keyword>
<keyword evidence="1" id="KW-0472">Membrane</keyword>
<dbReference type="Proteomes" id="UP000177763">
    <property type="component" value="Unassembled WGS sequence"/>
</dbReference>
<feature type="transmembrane region" description="Helical" evidence="1">
    <location>
        <begin position="442"/>
        <end position="461"/>
    </location>
</feature>
<protein>
    <recommendedName>
        <fullName evidence="4">Membrane protein 6-pyruvoyl-tetrahydropterin synthase-related domain-containing protein</fullName>
    </recommendedName>
</protein>
<comment type="caution">
    <text evidence="2">The sequence shown here is derived from an EMBL/GenBank/DDBJ whole genome shotgun (WGS) entry which is preliminary data.</text>
</comment>
<dbReference type="AlphaFoldDB" id="A0A1F4VHQ7"/>
<evidence type="ECO:0008006" key="4">
    <source>
        <dbReference type="Google" id="ProtNLM"/>
    </source>
</evidence>
<evidence type="ECO:0000256" key="1">
    <source>
        <dbReference type="SAM" id="Phobius"/>
    </source>
</evidence>
<feature type="transmembrane region" description="Helical" evidence="1">
    <location>
        <begin position="156"/>
        <end position="181"/>
    </location>
</feature>
<proteinExistence type="predicted"/>